<dbReference type="PANTHER" id="PTHR43423">
    <property type="entry name" value="ABC TRANSPORTER I FAMILY MEMBER 17"/>
    <property type="match status" value="1"/>
</dbReference>
<dbReference type="GO" id="GO:0016887">
    <property type="term" value="F:ATP hydrolysis activity"/>
    <property type="evidence" value="ECO:0007669"/>
    <property type="project" value="InterPro"/>
</dbReference>
<keyword evidence="7" id="KW-1185">Reference proteome</keyword>
<name>A0A4V5NWL2_9GAMM</name>
<dbReference type="GO" id="GO:0005524">
    <property type="term" value="F:ATP binding"/>
    <property type="evidence" value="ECO:0007669"/>
    <property type="project" value="UniProtKB-KW"/>
</dbReference>
<dbReference type="InterPro" id="IPR027417">
    <property type="entry name" value="P-loop_NTPase"/>
</dbReference>
<keyword evidence="4 6" id="KW-0067">ATP-binding</keyword>
<evidence type="ECO:0000313" key="6">
    <source>
        <dbReference type="EMBL" id="TKB58388.1"/>
    </source>
</evidence>
<evidence type="ECO:0000256" key="1">
    <source>
        <dbReference type="ARBA" id="ARBA00022448"/>
    </source>
</evidence>
<dbReference type="Proteomes" id="UP000305675">
    <property type="component" value="Unassembled WGS sequence"/>
</dbReference>
<accession>A0A4V5NWL2</accession>
<organism evidence="6 7">
    <name type="scientific">Ferrimonas aestuarii</name>
    <dbReference type="NCBI Taxonomy" id="2569539"/>
    <lineage>
        <taxon>Bacteria</taxon>
        <taxon>Pseudomonadati</taxon>
        <taxon>Pseudomonadota</taxon>
        <taxon>Gammaproteobacteria</taxon>
        <taxon>Alteromonadales</taxon>
        <taxon>Ferrimonadaceae</taxon>
        <taxon>Ferrimonas</taxon>
    </lineage>
</organism>
<evidence type="ECO:0000256" key="4">
    <source>
        <dbReference type="ARBA" id="ARBA00022840"/>
    </source>
</evidence>
<proteinExistence type="predicted"/>
<keyword evidence="1" id="KW-0813">Transport</keyword>
<evidence type="ECO:0000256" key="2">
    <source>
        <dbReference type="ARBA" id="ARBA00022592"/>
    </source>
</evidence>
<dbReference type="CDD" id="cd03260">
    <property type="entry name" value="ABC_PstB_phosphate_transporter"/>
    <property type="match status" value="1"/>
</dbReference>
<sequence>MSHCPQGASCKSSRIATIRNLSVQFNGRTALDDINLMLEKHKVAVVSGHSGCGKSTLLKALNRLNDSDGNCHTQGDIELMLSSGPVLVNRLPQQGLPQLRQRVGMVFQHPQLLPGSIEDNLLLPLKVVKGLSEAAARAKIRRACEQASLWEEIGDRLTLSADSLSGGQQQRLCLARTLAMEPELLLLDEPTASLDPKAAARIEQCISQLAAQYSIVMVSHSEAQVEALADVHIQMQSGRIVGIS</sequence>
<dbReference type="PROSITE" id="PS50893">
    <property type="entry name" value="ABC_TRANSPORTER_2"/>
    <property type="match status" value="1"/>
</dbReference>
<dbReference type="InterPro" id="IPR003593">
    <property type="entry name" value="AAA+_ATPase"/>
</dbReference>
<protein>
    <submittedName>
        <fullName evidence="6">Phosphate ABC transporter ATP-binding protein</fullName>
    </submittedName>
</protein>
<dbReference type="Pfam" id="PF00005">
    <property type="entry name" value="ABC_tran"/>
    <property type="match status" value="1"/>
</dbReference>
<dbReference type="InterPro" id="IPR003439">
    <property type="entry name" value="ABC_transporter-like_ATP-bd"/>
</dbReference>
<dbReference type="GO" id="GO:0005315">
    <property type="term" value="F:phosphate transmembrane transporter activity"/>
    <property type="evidence" value="ECO:0007669"/>
    <property type="project" value="InterPro"/>
</dbReference>
<dbReference type="GO" id="GO:0035435">
    <property type="term" value="P:phosphate ion transmembrane transport"/>
    <property type="evidence" value="ECO:0007669"/>
    <property type="project" value="InterPro"/>
</dbReference>
<keyword evidence="2" id="KW-0592">Phosphate transport</keyword>
<feature type="domain" description="ABC transporter" evidence="5">
    <location>
        <begin position="16"/>
        <end position="243"/>
    </location>
</feature>
<gene>
    <name evidence="6" type="ORF">FCL42_01165</name>
</gene>
<dbReference type="PROSITE" id="PS00211">
    <property type="entry name" value="ABC_TRANSPORTER_1"/>
    <property type="match status" value="1"/>
</dbReference>
<dbReference type="InterPro" id="IPR005670">
    <property type="entry name" value="PstB-like"/>
</dbReference>
<dbReference type="Gene3D" id="3.40.50.300">
    <property type="entry name" value="P-loop containing nucleotide triphosphate hydrolases"/>
    <property type="match status" value="1"/>
</dbReference>
<reference evidence="6 7" key="1">
    <citation type="submission" date="2019-04" db="EMBL/GenBank/DDBJ databases">
        <authorList>
            <person name="Hwang J.C."/>
        </authorList>
    </citation>
    <scope>NUCLEOTIDE SEQUENCE [LARGE SCALE GENOMIC DNA]</scope>
    <source>
        <strain evidence="6 7">IMCC35002</strain>
    </source>
</reference>
<evidence type="ECO:0000313" key="7">
    <source>
        <dbReference type="Proteomes" id="UP000305675"/>
    </source>
</evidence>
<dbReference type="EMBL" id="SWCJ01000001">
    <property type="protein sequence ID" value="TKB58388.1"/>
    <property type="molecule type" value="Genomic_DNA"/>
</dbReference>
<dbReference type="InterPro" id="IPR017871">
    <property type="entry name" value="ABC_transporter-like_CS"/>
</dbReference>
<dbReference type="SUPFAM" id="SSF52540">
    <property type="entry name" value="P-loop containing nucleoside triphosphate hydrolases"/>
    <property type="match status" value="1"/>
</dbReference>
<evidence type="ECO:0000256" key="3">
    <source>
        <dbReference type="ARBA" id="ARBA00022741"/>
    </source>
</evidence>
<dbReference type="AlphaFoldDB" id="A0A4V5NWL2"/>
<dbReference type="PANTHER" id="PTHR43423:SF1">
    <property type="entry name" value="ABC TRANSPORTER I FAMILY MEMBER 17"/>
    <property type="match status" value="1"/>
</dbReference>
<comment type="caution">
    <text evidence="6">The sequence shown here is derived from an EMBL/GenBank/DDBJ whole genome shotgun (WGS) entry which is preliminary data.</text>
</comment>
<dbReference type="GO" id="GO:0016020">
    <property type="term" value="C:membrane"/>
    <property type="evidence" value="ECO:0007669"/>
    <property type="project" value="InterPro"/>
</dbReference>
<dbReference type="OrthoDB" id="5872585at2"/>
<keyword evidence="3" id="KW-0547">Nucleotide-binding</keyword>
<dbReference type="SMART" id="SM00382">
    <property type="entry name" value="AAA"/>
    <property type="match status" value="1"/>
</dbReference>
<evidence type="ECO:0000259" key="5">
    <source>
        <dbReference type="PROSITE" id="PS50893"/>
    </source>
</evidence>